<organism evidence="2 3">
    <name type="scientific">Infirmifilum uzonense</name>
    <dbReference type="NCBI Taxonomy" id="1550241"/>
    <lineage>
        <taxon>Archaea</taxon>
        <taxon>Thermoproteota</taxon>
        <taxon>Thermoprotei</taxon>
        <taxon>Thermofilales</taxon>
        <taxon>Thermofilaceae</taxon>
        <taxon>Infirmifilum</taxon>
    </lineage>
</organism>
<feature type="transmembrane region" description="Helical" evidence="1">
    <location>
        <begin position="85"/>
        <end position="102"/>
    </location>
</feature>
<feature type="transmembrane region" description="Helical" evidence="1">
    <location>
        <begin position="12"/>
        <end position="35"/>
    </location>
</feature>
<evidence type="ECO:0000313" key="3">
    <source>
        <dbReference type="Proteomes" id="UP000067434"/>
    </source>
</evidence>
<dbReference type="PATRIC" id="fig|1550241.5.peg.263"/>
<keyword evidence="1" id="KW-0812">Transmembrane</keyword>
<name>A0A0F7FGJ5_9CREN</name>
<accession>A0A0F7FGJ5</accession>
<keyword evidence="3" id="KW-1185">Reference proteome</keyword>
<dbReference type="AlphaFoldDB" id="A0A0F7FGJ5"/>
<sequence>MVYEQRSAKGLAIEGITALVILAALLFLFSTSFWISIPPNSKFQVGDIVVVLLTVLYIQRSEQLIPPLSAVASLALHVDVKKTSGIFYGFLRFLSIVVAYFSLRRTSLSFLTVFLDQNNSQILYDAFFTTLILLHVYSTVKRLVH</sequence>
<dbReference type="HOGENOM" id="CLU_149115_0_0_2"/>
<dbReference type="RefSeq" id="WP_052883540.1">
    <property type="nucleotide sequence ID" value="NZ_CP009961.1"/>
</dbReference>
<dbReference type="EMBL" id="CP009961">
    <property type="protein sequence ID" value="AKG38192.1"/>
    <property type="molecule type" value="Genomic_DNA"/>
</dbReference>
<dbReference type="Proteomes" id="UP000067434">
    <property type="component" value="Chromosome"/>
</dbReference>
<gene>
    <name evidence="2" type="ORF">MA03_01280</name>
</gene>
<protein>
    <submittedName>
        <fullName evidence="2">Uncharacterized protein</fullName>
    </submittedName>
</protein>
<evidence type="ECO:0000256" key="1">
    <source>
        <dbReference type="SAM" id="Phobius"/>
    </source>
</evidence>
<proteinExistence type="predicted"/>
<feature type="transmembrane region" description="Helical" evidence="1">
    <location>
        <begin position="122"/>
        <end position="140"/>
    </location>
</feature>
<dbReference type="KEGG" id="thf:MA03_01280"/>
<keyword evidence="1" id="KW-1133">Transmembrane helix</keyword>
<evidence type="ECO:0000313" key="2">
    <source>
        <dbReference type="EMBL" id="AKG38192.1"/>
    </source>
</evidence>
<keyword evidence="1" id="KW-0472">Membrane</keyword>
<reference evidence="2 3" key="1">
    <citation type="journal article" date="2015" name="Stand. Genomic Sci.">
        <title>Complete genome sequence of and proposal of Thermofilum uzonense sp. nov. a novel hyperthermophilic crenarchaeon and emended description of the genus Thermofilum.</title>
        <authorList>
            <person name="Toshchakov S.V."/>
            <person name="Korzhenkov A.A."/>
            <person name="Samarov N.I."/>
            <person name="Mazunin I.O."/>
            <person name="Mozhey O.I."/>
            <person name="Shmyr I.S."/>
            <person name="Derbikova K.S."/>
            <person name="Taranov E.A."/>
            <person name="Dominova I.N."/>
            <person name="Bonch-Osmolovskaya E.A."/>
            <person name="Patrushev M.V."/>
            <person name="Podosokorskaya O.A."/>
            <person name="Kublanov I.V."/>
        </authorList>
    </citation>
    <scope>NUCLEOTIDE SEQUENCE [LARGE SCALE GENOMIC DNA]</scope>
    <source>
        <strain evidence="2 3">1807-2</strain>
    </source>
</reference>
<dbReference type="GeneID" id="25400821"/>